<name>A0A655AP52_MYCTX</name>
<feature type="region of interest" description="Disordered" evidence="1">
    <location>
        <begin position="1"/>
        <end position="26"/>
    </location>
</feature>
<evidence type="ECO:0000313" key="3">
    <source>
        <dbReference type="Proteomes" id="UP000049023"/>
    </source>
</evidence>
<gene>
    <name evidence="2" type="ORF">ERS027661_04835</name>
</gene>
<evidence type="ECO:0000313" key="2">
    <source>
        <dbReference type="EMBL" id="CKT92996.1"/>
    </source>
</evidence>
<dbReference type="EMBL" id="CNFU01001957">
    <property type="protein sequence ID" value="CKT92996.1"/>
    <property type="molecule type" value="Genomic_DNA"/>
</dbReference>
<reference evidence="2 3" key="1">
    <citation type="submission" date="2015-03" db="EMBL/GenBank/DDBJ databases">
        <authorList>
            <consortium name="Pathogen Informatics"/>
        </authorList>
    </citation>
    <scope>NUCLEOTIDE SEQUENCE [LARGE SCALE GENOMIC DNA]</scope>
    <source>
        <strain evidence="2 3">Bir 187</strain>
    </source>
</reference>
<dbReference type="AlphaFoldDB" id="A0A655AP52"/>
<dbReference type="Proteomes" id="UP000049023">
    <property type="component" value="Unassembled WGS sequence"/>
</dbReference>
<feature type="compositionally biased region" description="Low complexity" evidence="1">
    <location>
        <begin position="80"/>
        <end position="101"/>
    </location>
</feature>
<organism evidence="2 3">
    <name type="scientific">Mycobacterium tuberculosis</name>
    <dbReference type="NCBI Taxonomy" id="1773"/>
    <lineage>
        <taxon>Bacteria</taxon>
        <taxon>Bacillati</taxon>
        <taxon>Actinomycetota</taxon>
        <taxon>Actinomycetes</taxon>
        <taxon>Mycobacteriales</taxon>
        <taxon>Mycobacteriaceae</taxon>
        <taxon>Mycobacterium</taxon>
        <taxon>Mycobacterium tuberculosis complex</taxon>
    </lineage>
</organism>
<evidence type="ECO:0000256" key="1">
    <source>
        <dbReference type="SAM" id="MobiDB-lite"/>
    </source>
</evidence>
<feature type="region of interest" description="Disordered" evidence="1">
    <location>
        <begin position="61"/>
        <end position="110"/>
    </location>
</feature>
<proteinExistence type="predicted"/>
<sequence>MGVAVGGRATNTIDARAGVRSGSRTRANASAIEVSGVNTTGSEVINPPAVSGECVSSLRTCPESPGSIRVSSNSASVGFRTASRSAASSGSISSSTSAARSVPSCDNTSA</sequence>
<accession>A0A655AP52</accession>
<protein>
    <submittedName>
        <fullName evidence="2">Uncharacterized protein</fullName>
    </submittedName>
</protein>